<evidence type="ECO:0000256" key="1">
    <source>
        <dbReference type="SAM" id="MobiDB-lite"/>
    </source>
</evidence>
<dbReference type="OrthoDB" id="551883at2759"/>
<organism evidence="3 4">
    <name type="scientific">Chlamydomonas reinhardtii</name>
    <name type="common">Chlamydomonas smithii</name>
    <dbReference type="NCBI Taxonomy" id="3055"/>
    <lineage>
        <taxon>Eukaryota</taxon>
        <taxon>Viridiplantae</taxon>
        <taxon>Chlorophyta</taxon>
        <taxon>core chlorophytes</taxon>
        <taxon>Chlorophyceae</taxon>
        <taxon>CS clade</taxon>
        <taxon>Chlamydomonadales</taxon>
        <taxon>Chlamydomonadaceae</taxon>
        <taxon>Chlamydomonas</taxon>
    </lineage>
</organism>
<dbReference type="GeneID" id="66055559"/>
<protein>
    <submittedName>
        <fullName evidence="3">Uncharacterized protein</fullName>
    </submittedName>
</protein>
<feature type="compositionally biased region" description="Low complexity" evidence="1">
    <location>
        <begin position="189"/>
        <end position="203"/>
    </location>
</feature>
<accession>A0A2K3D3Q3</accession>
<proteinExistence type="predicted"/>
<evidence type="ECO:0000256" key="2">
    <source>
        <dbReference type="SAM" id="Phobius"/>
    </source>
</evidence>
<feature type="compositionally biased region" description="Low complexity" evidence="1">
    <location>
        <begin position="91"/>
        <end position="114"/>
    </location>
</feature>
<gene>
    <name evidence="3" type="ORF">CHLRE_12g515600v5</name>
</gene>
<feature type="compositionally biased region" description="Polar residues" evidence="1">
    <location>
        <begin position="269"/>
        <end position="283"/>
    </location>
</feature>
<keyword evidence="4" id="KW-1185">Reference proteome</keyword>
<dbReference type="AlphaFoldDB" id="A0A2K3D3Q3"/>
<reference evidence="3 4" key="1">
    <citation type="journal article" date="2007" name="Science">
        <title>The Chlamydomonas genome reveals the evolution of key animal and plant functions.</title>
        <authorList>
            <person name="Merchant S.S."/>
            <person name="Prochnik S.E."/>
            <person name="Vallon O."/>
            <person name="Harris E.H."/>
            <person name="Karpowicz S.J."/>
            <person name="Witman G.B."/>
            <person name="Terry A."/>
            <person name="Salamov A."/>
            <person name="Fritz-Laylin L.K."/>
            <person name="Marechal-Drouard L."/>
            <person name="Marshall W.F."/>
            <person name="Qu L.H."/>
            <person name="Nelson D.R."/>
            <person name="Sanderfoot A.A."/>
            <person name="Spalding M.H."/>
            <person name="Kapitonov V.V."/>
            <person name="Ren Q."/>
            <person name="Ferris P."/>
            <person name="Lindquist E."/>
            <person name="Shapiro H."/>
            <person name="Lucas S.M."/>
            <person name="Grimwood J."/>
            <person name="Schmutz J."/>
            <person name="Cardol P."/>
            <person name="Cerutti H."/>
            <person name="Chanfreau G."/>
            <person name="Chen C.L."/>
            <person name="Cognat V."/>
            <person name="Croft M.T."/>
            <person name="Dent R."/>
            <person name="Dutcher S."/>
            <person name="Fernandez E."/>
            <person name="Fukuzawa H."/>
            <person name="Gonzalez-Ballester D."/>
            <person name="Gonzalez-Halphen D."/>
            <person name="Hallmann A."/>
            <person name="Hanikenne M."/>
            <person name="Hippler M."/>
            <person name="Inwood W."/>
            <person name="Jabbari K."/>
            <person name="Kalanon M."/>
            <person name="Kuras R."/>
            <person name="Lefebvre P.A."/>
            <person name="Lemaire S.D."/>
            <person name="Lobanov A.V."/>
            <person name="Lohr M."/>
            <person name="Manuell A."/>
            <person name="Meier I."/>
            <person name="Mets L."/>
            <person name="Mittag M."/>
            <person name="Mittelmeier T."/>
            <person name="Moroney J.V."/>
            <person name="Moseley J."/>
            <person name="Napoli C."/>
            <person name="Nedelcu A.M."/>
            <person name="Niyogi K."/>
            <person name="Novoselov S.V."/>
            <person name="Paulsen I.T."/>
            <person name="Pazour G."/>
            <person name="Purton S."/>
            <person name="Ral J.P."/>
            <person name="Riano-Pachon D.M."/>
            <person name="Riekhof W."/>
            <person name="Rymarquis L."/>
            <person name="Schroda M."/>
            <person name="Stern D."/>
            <person name="Umen J."/>
            <person name="Willows R."/>
            <person name="Wilson N."/>
            <person name="Zimmer S.L."/>
            <person name="Allmer J."/>
            <person name="Balk J."/>
            <person name="Bisova K."/>
            <person name="Chen C.J."/>
            <person name="Elias M."/>
            <person name="Gendler K."/>
            <person name="Hauser C."/>
            <person name="Lamb M.R."/>
            <person name="Ledford H."/>
            <person name="Long J.C."/>
            <person name="Minagawa J."/>
            <person name="Page M.D."/>
            <person name="Pan J."/>
            <person name="Pootakham W."/>
            <person name="Roje S."/>
            <person name="Rose A."/>
            <person name="Stahlberg E."/>
            <person name="Terauchi A.M."/>
            <person name="Yang P."/>
            <person name="Ball S."/>
            <person name="Bowler C."/>
            <person name="Dieckmann C.L."/>
            <person name="Gladyshev V.N."/>
            <person name="Green P."/>
            <person name="Jorgensen R."/>
            <person name="Mayfield S."/>
            <person name="Mueller-Roeber B."/>
            <person name="Rajamani S."/>
            <person name="Sayre R.T."/>
            <person name="Brokstein P."/>
            <person name="Dubchak I."/>
            <person name="Goodstein D."/>
            <person name="Hornick L."/>
            <person name="Huang Y.W."/>
            <person name="Jhaveri J."/>
            <person name="Luo Y."/>
            <person name="Martinez D."/>
            <person name="Ngau W.C."/>
            <person name="Otillar B."/>
            <person name="Poliakov A."/>
            <person name="Porter A."/>
            <person name="Szajkowski L."/>
            <person name="Werner G."/>
            <person name="Zhou K."/>
            <person name="Grigoriev I.V."/>
            <person name="Rokhsar D.S."/>
            <person name="Grossman A.R."/>
        </authorList>
    </citation>
    <scope>NUCLEOTIDE SEQUENCE [LARGE SCALE GENOMIC DNA]</scope>
    <source>
        <strain evidence="4">CC-503</strain>
    </source>
</reference>
<dbReference type="ExpressionAtlas" id="A0A2K3D3Q3">
    <property type="expression patterns" value="baseline"/>
</dbReference>
<feature type="compositionally biased region" description="Pro residues" evidence="1">
    <location>
        <begin position="332"/>
        <end position="344"/>
    </location>
</feature>
<name>A0A2K3D3Q3_CHLRE</name>
<dbReference type="Gramene" id="PNW75168">
    <property type="protein sequence ID" value="PNW75168"/>
    <property type="gene ID" value="CHLRE_12g515600v5"/>
</dbReference>
<feature type="compositionally biased region" description="Low complexity" evidence="1">
    <location>
        <begin position="318"/>
        <end position="331"/>
    </location>
</feature>
<evidence type="ECO:0000313" key="3">
    <source>
        <dbReference type="EMBL" id="PNW75168.1"/>
    </source>
</evidence>
<feature type="transmembrane region" description="Helical" evidence="2">
    <location>
        <begin position="20"/>
        <end position="40"/>
    </location>
</feature>
<keyword evidence="2" id="KW-0812">Transmembrane</keyword>
<dbReference type="RefSeq" id="XP_042918391.1">
    <property type="nucleotide sequence ID" value="XM_043068297.1"/>
</dbReference>
<dbReference type="Proteomes" id="UP000006906">
    <property type="component" value="Chromosome 12"/>
</dbReference>
<sequence>MPGDWGGAPDPAGIREPDRAGAVFFVLLTVGLSLGVHQLVKLAGGRKPKQQPVLSPAVAVVVGTPASGSTGAVPVVTASTPYASTETPPGAASSSRSATTAAAKEPPAAHTAPASQAQSTPGASGPAAEKEDGKAAEAATAAPSTSRAESAGPAARGSDDDGISDIFTPLSTDVAEEEAQEEEAKVERAAAAQKASAQQQAPAESPPKPSTSGHGTDVSRAGASPQPAAGPGPGSGIGATAAGAAAVGAGAATHHTPPSSPFERAAQPALSTAGTEPSATAPHQQDFARSSFFDSPDARGQDGAITSRPLPLPRAGLGASAQAPPHGHAAPGQPPRLSFPPVRPEPLSRAPDTSALSHLSPDDTSLGAMKERAQLALRGAAAASEASQRAAAYAAAASSAASRAAEAAERAAAAATAAQVCWPGERGGERYCGCGSARGPGVRGG</sequence>
<feature type="region of interest" description="Disordered" evidence="1">
    <location>
        <begin position="81"/>
        <end position="364"/>
    </location>
</feature>
<keyword evidence="2" id="KW-0472">Membrane</keyword>
<keyword evidence="2" id="KW-1133">Transmembrane helix</keyword>
<feature type="compositionally biased region" description="Low complexity" evidence="1">
    <location>
        <begin position="238"/>
        <end position="252"/>
    </location>
</feature>
<feature type="compositionally biased region" description="Low complexity" evidence="1">
    <location>
        <begin position="136"/>
        <end position="151"/>
    </location>
</feature>
<dbReference type="EMBL" id="CM008973">
    <property type="protein sequence ID" value="PNW75168.1"/>
    <property type="molecule type" value="Genomic_DNA"/>
</dbReference>
<evidence type="ECO:0000313" key="4">
    <source>
        <dbReference type="Proteomes" id="UP000006906"/>
    </source>
</evidence>